<feature type="signal peptide" evidence="1">
    <location>
        <begin position="1"/>
        <end position="31"/>
    </location>
</feature>
<dbReference type="Proteomes" id="UP000008909">
    <property type="component" value="Unassembled WGS sequence"/>
</dbReference>
<dbReference type="AlphaFoldDB" id="G7YUQ5"/>
<evidence type="ECO:0000313" key="2">
    <source>
        <dbReference type="EMBL" id="GAA56685.1"/>
    </source>
</evidence>
<feature type="chain" id="PRO_5003506572" evidence="1">
    <location>
        <begin position="32"/>
        <end position="408"/>
    </location>
</feature>
<proteinExistence type="predicted"/>
<dbReference type="EMBL" id="DF144337">
    <property type="protein sequence ID" value="GAA56685.1"/>
    <property type="molecule type" value="Genomic_DNA"/>
</dbReference>
<evidence type="ECO:0000256" key="1">
    <source>
        <dbReference type="SAM" id="SignalP"/>
    </source>
</evidence>
<keyword evidence="1" id="KW-0732">Signal</keyword>
<accession>G7YUQ5</accession>
<keyword evidence="3" id="KW-1185">Reference proteome</keyword>
<reference evidence="2" key="1">
    <citation type="journal article" date="2011" name="Genome Biol.">
        <title>The draft genome of the carcinogenic human liver fluke Clonorchis sinensis.</title>
        <authorList>
            <person name="Wang X."/>
            <person name="Chen W."/>
            <person name="Huang Y."/>
            <person name="Sun J."/>
            <person name="Men J."/>
            <person name="Liu H."/>
            <person name="Luo F."/>
            <person name="Guo L."/>
            <person name="Lv X."/>
            <person name="Deng C."/>
            <person name="Zhou C."/>
            <person name="Fan Y."/>
            <person name="Li X."/>
            <person name="Huang L."/>
            <person name="Hu Y."/>
            <person name="Liang C."/>
            <person name="Hu X."/>
            <person name="Xu J."/>
            <person name="Yu X."/>
        </authorList>
    </citation>
    <scope>NUCLEOTIDE SEQUENCE [LARGE SCALE GENOMIC DNA]</scope>
    <source>
        <strain evidence="2">Henan</strain>
    </source>
</reference>
<sequence>MTVRFHGTHKSIRNMLLFGVLVPTATVSVTGNREGVGHTAKPWLVRELGSYILEVIALMHEFQLLRDWVISADVVNHWKVAVVHTTKFAGNPPETALLCEEPLLRRLVNTGIRRTFTTESAVSRLTTGYLHTPINPHALQQHATSCRSLAYLHRSDFSGASSTDFQTDFRKRGIQPDSFRPPVKTEFVFKYSSKPWICSITKYERALKKRQRDFWAIPPIHSTDQRNWYICDPSVCEHCSTTAITSASVKTFSTVEDFKTETKEFRFDSLAVETLVTHHIPDQNGLPWCRVGPEFICPGENPGTVIVTTGVYVSSLTAERTGFEFTRNRGMVELDTSIHSVFPRKNSNHRRLPCQSRILLPGNEFVVFYFGGYFSGYPDENGKAGFDSHSAMPMLIVTWSRCTSSRSS</sequence>
<organism evidence="2 3">
    <name type="scientific">Clonorchis sinensis</name>
    <name type="common">Chinese liver fluke</name>
    <dbReference type="NCBI Taxonomy" id="79923"/>
    <lineage>
        <taxon>Eukaryota</taxon>
        <taxon>Metazoa</taxon>
        <taxon>Spiralia</taxon>
        <taxon>Lophotrochozoa</taxon>
        <taxon>Platyhelminthes</taxon>
        <taxon>Trematoda</taxon>
        <taxon>Digenea</taxon>
        <taxon>Opisthorchiida</taxon>
        <taxon>Opisthorchiata</taxon>
        <taxon>Opisthorchiidae</taxon>
        <taxon>Clonorchis</taxon>
    </lineage>
</organism>
<evidence type="ECO:0000313" key="3">
    <source>
        <dbReference type="Proteomes" id="UP000008909"/>
    </source>
</evidence>
<protein>
    <submittedName>
        <fullName evidence="2">Uncharacterized protein</fullName>
    </submittedName>
</protein>
<gene>
    <name evidence="2" type="ORF">CLF_111365</name>
</gene>
<name>G7YUQ5_CLOSI</name>
<reference key="2">
    <citation type="submission" date="2011-10" db="EMBL/GenBank/DDBJ databases">
        <title>The genome and transcriptome sequence of Clonorchis sinensis provide insights into the carcinogenic liver fluke.</title>
        <authorList>
            <person name="Wang X."/>
            <person name="Huang Y."/>
            <person name="Chen W."/>
            <person name="Liu H."/>
            <person name="Guo L."/>
            <person name="Chen Y."/>
            <person name="Luo F."/>
            <person name="Zhou W."/>
            <person name="Sun J."/>
            <person name="Mao Q."/>
            <person name="Liang P."/>
            <person name="Zhou C."/>
            <person name="Tian Y."/>
            <person name="Men J."/>
            <person name="Lv X."/>
            <person name="Huang L."/>
            <person name="Zhou J."/>
            <person name="Hu Y."/>
            <person name="Li R."/>
            <person name="Zhang F."/>
            <person name="Lei H."/>
            <person name="Li X."/>
            <person name="Hu X."/>
            <person name="Liang C."/>
            <person name="Xu J."/>
            <person name="Wu Z."/>
            <person name="Yu X."/>
        </authorList>
    </citation>
    <scope>NUCLEOTIDE SEQUENCE</scope>
    <source>
        <strain>Henan</strain>
    </source>
</reference>